<dbReference type="RefSeq" id="WP_309489129.1">
    <property type="nucleotide sequence ID" value="NZ_JAENIG010000003.1"/>
</dbReference>
<comment type="caution">
    <text evidence="2">The sequence shown here is derived from an EMBL/GenBank/DDBJ whole genome shotgun (WGS) entry which is preliminary data.</text>
</comment>
<sequence>MKPLFLLATLLLPVFPCFAQDTNAPKPIVFSVGVLPFAETAATKDTGAAAAELLSAQLGMSGRFVLVERASLDSVLSEQGLGISGAVDSKSASTLGKLMGAQILITGRVFKAGETTYCIAKAISVTTGRSLPAQTMLKGGNWLEATKSLAKSLDTSIQKAAADMAPQHETHEQQVARLKKLTAGKKLPSVYISIPEKHLTRVIPDPAVETEIGLILQKLGFVIKTASKDADYTLTGEAFSERASQVGNLISCRARCEIILKQQAAPDQKVVNRVTTGAVDTAENTAAKTALQHAGAQLAEWIVVELIQ</sequence>
<evidence type="ECO:0000256" key="1">
    <source>
        <dbReference type="SAM" id="SignalP"/>
    </source>
</evidence>
<keyword evidence="1" id="KW-0732">Signal</keyword>
<evidence type="ECO:0000313" key="2">
    <source>
        <dbReference type="EMBL" id="MBK1854522.1"/>
    </source>
</evidence>
<dbReference type="EMBL" id="JAENIG010000003">
    <property type="protein sequence ID" value="MBK1854522.1"/>
    <property type="molecule type" value="Genomic_DNA"/>
</dbReference>
<keyword evidence="3" id="KW-1185">Reference proteome</keyword>
<accession>A0AAE2SCK1</accession>
<dbReference type="Proteomes" id="UP000634206">
    <property type="component" value="Unassembled WGS sequence"/>
</dbReference>
<protein>
    <recommendedName>
        <fullName evidence="4">Curli production assembly/transport component CsgG</fullName>
    </recommendedName>
</protein>
<proteinExistence type="predicted"/>
<dbReference type="Gene3D" id="3.40.50.10610">
    <property type="entry name" value="ABC-type transport auxiliary lipoprotein component"/>
    <property type="match status" value="1"/>
</dbReference>
<evidence type="ECO:0000313" key="3">
    <source>
        <dbReference type="Proteomes" id="UP000634206"/>
    </source>
</evidence>
<feature type="signal peptide" evidence="1">
    <location>
        <begin position="1"/>
        <end position="19"/>
    </location>
</feature>
<evidence type="ECO:0008006" key="4">
    <source>
        <dbReference type="Google" id="ProtNLM"/>
    </source>
</evidence>
<organism evidence="2 3">
    <name type="scientific">Oceaniferula flava</name>
    <dbReference type="NCBI Taxonomy" id="2800421"/>
    <lineage>
        <taxon>Bacteria</taxon>
        <taxon>Pseudomonadati</taxon>
        <taxon>Verrucomicrobiota</taxon>
        <taxon>Verrucomicrobiia</taxon>
        <taxon>Verrucomicrobiales</taxon>
        <taxon>Verrucomicrobiaceae</taxon>
        <taxon>Oceaniferula</taxon>
    </lineage>
</organism>
<dbReference type="InterPro" id="IPR005534">
    <property type="entry name" value="Curli_assmbl/transp-comp_CsgG"/>
</dbReference>
<gene>
    <name evidence="2" type="ORF">JIN83_06100</name>
</gene>
<feature type="chain" id="PRO_5041952465" description="Curli production assembly/transport component CsgG" evidence="1">
    <location>
        <begin position="20"/>
        <end position="308"/>
    </location>
</feature>
<name>A0AAE2SCK1_9BACT</name>
<reference evidence="2" key="1">
    <citation type="submission" date="2021-01" db="EMBL/GenBank/DDBJ databases">
        <title>Modified the classification status of verrucomicrobia.</title>
        <authorList>
            <person name="Feng X."/>
        </authorList>
    </citation>
    <scope>NUCLEOTIDE SEQUENCE</scope>
    <source>
        <strain evidence="2">5K15</strain>
    </source>
</reference>
<dbReference type="GO" id="GO:0030288">
    <property type="term" value="C:outer membrane-bounded periplasmic space"/>
    <property type="evidence" value="ECO:0007669"/>
    <property type="project" value="InterPro"/>
</dbReference>
<dbReference type="AlphaFoldDB" id="A0AAE2SCK1"/>
<dbReference type="Pfam" id="PF03783">
    <property type="entry name" value="CsgG"/>
    <property type="match status" value="1"/>
</dbReference>